<evidence type="ECO:0000256" key="4">
    <source>
        <dbReference type="ARBA" id="ARBA00022989"/>
    </source>
</evidence>
<dbReference type="Gene3D" id="1.10.287.70">
    <property type="match status" value="2"/>
</dbReference>
<dbReference type="PANTHER" id="PTHR11003:SF342">
    <property type="entry name" value="OUTWARD-RECTIFIER POTASSIUM CHANNEL TOK1"/>
    <property type="match status" value="1"/>
</dbReference>
<keyword evidence="4 10" id="KW-1133">Transmembrane helix</keyword>
<feature type="transmembrane region" description="Helical" evidence="10">
    <location>
        <begin position="492"/>
        <end position="516"/>
    </location>
</feature>
<evidence type="ECO:0000256" key="2">
    <source>
        <dbReference type="ARBA" id="ARBA00022448"/>
    </source>
</evidence>
<dbReference type="EMBL" id="JABCIY010000022">
    <property type="protein sequence ID" value="KAF7196817.1"/>
    <property type="molecule type" value="Genomic_DNA"/>
</dbReference>
<feature type="transmembrane region" description="Helical" evidence="10">
    <location>
        <begin position="554"/>
        <end position="574"/>
    </location>
</feature>
<feature type="region of interest" description="Disordered" evidence="9">
    <location>
        <begin position="1055"/>
        <end position="1186"/>
    </location>
</feature>
<reference evidence="12" key="1">
    <citation type="submission" date="2020-04" db="EMBL/GenBank/DDBJ databases">
        <title>Draft genome resource of the tomato pathogen Pseudocercospora fuligena.</title>
        <authorList>
            <person name="Zaccaron A."/>
        </authorList>
    </citation>
    <scope>NUCLEOTIDE SEQUENCE</scope>
    <source>
        <strain evidence="12">PF001</strain>
    </source>
</reference>
<dbReference type="SUPFAM" id="SSF81324">
    <property type="entry name" value="Voltage-gated potassium channels"/>
    <property type="match status" value="2"/>
</dbReference>
<protein>
    <submittedName>
        <fullName evidence="12">Outward-rectifier potassium channel TOK1</fullName>
    </submittedName>
</protein>
<comment type="similarity">
    <text evidence="8">Belongs to the two pore domain potassium channel (TC 1.A.1.8) family.</text>
</comment>
<evidence type="ECO:0000259" key="11">
    <source>
        <dbReference type="Pfam" id="PF07885"/>
    </source>
</evidence>
<feature type="region of interest" description="Disordered" evidence="9">
    <location>
        <begin position="1"/>
        <end position="39"/>
    </location>
</feature>
<evidence type="ECO:0000256" key="9">
    <source>
        <dbReference type="SAM" id="MobiDB-lite"/>
    </source>
</evidence>
<feature type="region of interest" description="Disordered" evidence="9">
    <location>
        <begin position="887"/>
        <end position="911"/>
    </location>
</feature>
<evidence type="ECO:0000256" key="6">
    <source>
        <dbReference type="ARBA" id="ARBA00023136"/>
    </source>
</evidence>
<feature type="compositionally biased region" description="Acidic residues" evidence="9">
    <location>
        <begin position="1512"/>
        <end position="1530"/>
    </location>
</feature>
<comment type="subcellular location">
    <subcellularLocation>
        <location evidence="1">Membrane</location>
        <topology evidence="1">Multi-pass membrane protein</topology>
    </subcellularLocation>
</comment>
<feature type="transmembrane region" description="Helical" evidence="10">
    <location>
        <begin position="522"/>
        <end position="542"/>
    </location>
</feature>
<evidence type="ECO:0000256" key="8">
    <source>
        <dbReference type="RuleBase" id="RU003857"/>
    </source>
</evidence>
<accession>A0A8H6RT30</accession>
<feature type="transmembrane region" description="Helical" evidence="10">
    <location>
        <begin position="166"/>
        <end position="185"/>
    </location>
</feature>
<feature type="region of interest" description="Disordered" evidence="9">
    <location>
        <begin position="1475"/>
        <end position="1530"/>
    </location>
</feature>
<feature type="transmembrane region" description="Helical" evidence="10">
    <location>
        <begin position="342"/>
        <end position="365"/>
    </location>
</feature>
<keyword evidence="6 10" id="KW-0472">Membrane</keyword>
<dbReference type="GO" id="GO:0015271">
    <property type="term" value="F:outward rectifier potassium channel activity"/>
    <property type="evidence" value="ECO:0007669"/>
    <property type="project" value="TreeGrafter"/>
</dbReference>
<keyword evidence="7 8" id="KW-0407">Ion channel</keyword>
<dbReference type="PANTHER" id="PTHR11003">
    <property type="entry name" value="POTASSIUM CHANNEL, SUBFAMILY K"/>
    <property type="match status" value="1"/>
</dbReference>
<dbReference type="Proteomes" id="UP000660729">
    <property type="component" value="Unassembled WGS sequence"/>
</dbReference>
<dbReference type="GO" id="GO:0005886">
    <property type="term" value="C:plasma membrane"/>
    <property type="evidence" value="ECO:0007669"/>
    <property type="project" value="TreeGrafter"/>
</dbReference>
<evidence type="ECO:0000256" key="10">
    <source>
        <dbReference type="SAM" id="Phobius"/>
    </source>
</evidence>
<sequence>MSSDSNTSRLSADDTLHGITEQPRPTRSVTHESETGPLGIHQHAPYEFFKRRRSSGVKSQERRRSSALAIQRTETSTGKKWWKFHFRDWDDEDEQDWWFASTAIPLLAATIGPLANVLSIAALVTSWRMCIVADVGPAGAEICEWNGDPDALGPQLSGQDFADKRWCYWLNVVSLIVGFVGNFFLLCNFTNRIRYIIALPVTIACWYIATGILMGIIVAVDVYVPPVGPQQIYTQGFWYAVIAACMYCICAMLLMVNMLGYFLGHYPQHFTLTESQRTLILQTMLFFIWLAGGGAIFSAIEQKYSDSDFNWSFVDALYFCDVTILTVGFGDLYPQSDVGRGLVFPYSVGGIIMLGLMVSSITTFAHELSSEKVIRRHIETTRARTVGRTVTTSMELERRKTLPSGARHEISAPFDARDTSKRTIGFADGTDDPKAYAALRRTATTLTQVGSFIVHPQRRGTRKPKLLLLREERDRFNAMRKIQSNTSRFKNWYALCLSVIAFGVLWCVGAAVFWQAEKDVQGMTYFQGLYFCYVSLLTIGYGDLSPKSNAGRPFFVFWSLIAVPTMTILVSDLGETVISKFKRGTSGLADFTVLPQKGIWRNVLIKYPWLLSWLQARKQKKETRRRLEEGFPYGPGEPEVHQPTIEDLAEEPTDAELAGKLSQAIKRVAGDIRNVHHSERRQYSYEEWVEFTQLIRFTAKTEKEREEEEAEEGMVQWDWIGEDSPMMAKQSEAEFVLDRLLESLARARNILHRQDYTMAGPIELRFRFCPKHHPGNPFRKLPYLSVDLKGVSSQRDFTTRLNEVFKNEYTDNGKLFRFQLRPGEDTVSFHVVTKADHPCSQDLSLNALRTEYAFKGYGKNRSKGEVVFLHIHFKDKANELPKSPKSPIGYKPLWQSKTRKNQGRAITPKTTPEKRKAIALAKKFSILSLPKHIIRFRLCQYDEFVGYEPLQIDITECESWHDIKTEFWNQVDEDIIDFLESRHNSTGLHFHKRLRDEPIRDRRLCRGDPVMLDLDEELDAETFKVLYCWVGDDDWHRFDRDINKERLLSVHFDARSASPKVKQEPRRSSAARSHRGGSVPPGTPRHMISPRQRPVNGGDDQLLEQDDQPDVEPADEEFNEDDGDGQLLQPDDHSDVEPTEQGPNDDAVEEPEPSPTLDTERPEDENTLEELHKESRKRKASDAGLAQPSKAVKFLDVDDGRRYVRIGKVNVAEDVVEAQDDEEDSNPKLEVILVAVIQPKGARGSSESSVQYLTVNSWLINGSRIGAYHSASQINPVHIEFRVDPFWAPKWRPSKPEELTNAILDWAFRNDQWKTETGANAPKAAPLRLEHSLEPFIDPNLEDDDEEEEIDVVITFVNNLAKVPLGLPEYMHAALDNDETCGTFKSYLLDNVVSGTYGTLDHMLNDDDSDFNFWGDIKIWVLPHSMEKTMYEWQNDGTFAEEFLDINTVEAFGKRQLYIEVHVVEAEDAEEKDREWKERMKGKRARTAVTQTPRRRSVLPQRRVREVSVETRDDDAEDETFDSLEDLEDD</sequence>
<evidence type="ECO:0000313" key="13">
    <source>
        <dbReference type="Proteomes" id="UP000660729"/>
    </source>
</evidence>
<comment type="caution">
    <text evidence="12">The sequence shown here is derived from an EMBL/GenBank/DDBJ whole genome shotgun (WGS) entry which is preliminary data.</text>
</comment>
<dbReference type="Pfam" id="PF07885">
    <property type="entry name" value="Ion_trans_2"/>
    <property type="match status" value="2"/>
</dbReference>
<feature type="compositionally biased region" description="Acidic residues" evidence="9">
    <location>
        <begin position="1101"/>
        <end position="1124"/>
    </location>
</feature>
<keyword evidence="13" id="KW-1185">Reference proteome</keyword>
<dbReference type="GO" id="GO:0030322">
    <property type="term" value="P:stabilization of membrane potential"/>
    <property type="evidence" value="ECO:0007669"/>
    <property type="project" value="TreeGrafter"/>
</dbReference>
<dbReference type="OrthoDB" id="297496at2759"/>
<feature type="transmembrane region" description="Helical" evidence="10">
    <location>
        <begin position="279"/>
        <end position="300"/>
    </location>
</feature>
<proteinExistence type="inferred from homology"/>
<dbReference type="FunFam" id="1.10.287.70:FF:000182">
    <property type="entry name" value="Outward-rectifier potassium channel TOK1"/>
    <property type="match status" value="1"/>
</dbReference>
<evidence type="ECO:0000256" key="3">
    <source>
        <dbReference type="ARBA" id="ARBA00022692"/>
    </source>
</evidence>
<feature type="transmembrane region" description="Helical" evidence="10">
    <location>
        <begin position="197"/>
        <end position="224"/>
    </location>
</feature>
<name>A0A8H6RT30_9PEZI</name>
<dbReference type="PRINTS" id="PR01333">
    <property type="entry name" value="2POREKCHANEL"/>
</dbReference>
<feature type="domain" description="Potassium channel" evidence="11">
    <location>
        <begin position="285"/>
        <end position="365"/>
    </location>
</feature>
<dbReference type="InterPro" id="IPR013099">
    <property type="entry name" value="K_chnl_dom"/>
</dbReference>
<keyword evidence="3 8" id="KW-0812">Transmembrane</keyword>
<dbReference type="InterPro" id="IPR003280">
    <property type="entry name" value="2pore_dom_K_chnl"/>
</dbReference>
<organism evidence="12 13">
    <name type="scientific">Pseudocercospora fuligena</name>
    <dbReference type="NCBI Taxonomy" id="685502"/>
    <lineage>
        <taxon>Eukaryota</taxon>
        <taxon>Fungi</taxon>
        <taxon>Dikarya</taxon>
        <taxon>Ascomycota</taxon>
        <taxon>Pezizomycotina</taxon>
        <taxon>Dothideomycetes</taxon>
        <taxon>Dothideomycetidae</taxon>
        <taxon>Mycosphaerellales</taxon>
        <taxon>Mycosphaerellaceae</taxon>
        <taxon>Pseudocercospora</taxon>
    </lineage>
</organism>
<keyword evidence="5 8" id="KW-0406">Ion transport</keyword>
<evidence type="ECO:0000313" key="12">
    <source>
        <dbReference type="EMBL" id="KAF7196817.1"/>
    </source>
</evidence>
<feature type="domain" description="Potassium channel" evidence="11">
    <location>
        <begin position="504"/>
        <end position="577"/>
    </location>
</feature>
<dbReference type="GO" id="GO:0022841">
    <property type="term" value="F:potassium ion leak channel activity"/>
    <property type="evidence" value="ECO:0007669"/>
    <property type="project" value="TreeGrafter"/>
</dbReference>
<feature type="transmembrane region" description="Helical" evidence="10">
    <location>
        <begin position="97"/>
        <end position="124"/>
    </location>
</feature>
<evidence type="ECO:0000256" key="7">
    <source>
        <dbReference type="ARBA" id="ARBA00023303"/>
    </source>
</evidence>
<gene>
    <name evidence="12" type="ORF">HII31_01735</name>
</gene>
<feature type="transmembrane region" description="Helical" evidence="10">
    <location>
        <begin position="236"/>
        <end position="259"/>
    </location>
</feature>
<keyword evidence="2 8" id="KW-0813">Transport</keyword>
<feature type="compositionally biased region" description="Polar residues" evidence="9">
    <location>
        <begin position="1"/>
        <end position="10"/>
    </location>
</feature>
<evidence type="ECO:0000256" key="1">
    <source>
        <dbReference type="ARBA" id="ARBA00004141"/>
    </source>
</evidence>
<evidence type="ECO:0000256" key="5">
    <source>
        <dbReference type="ARBA" id="ARBA00023065"/>
    </source>
</evidence>